<gene>
    <name evidence="3" type="ORF">EV139_0958</name>
</gene>
<feature type="binding site" evidence="2">
    <location>
        <position position="80"/>
    </location>
    <ligand>
        <name>Zn(2+)</name>
        <dbReference type="ChEBI" id="CHEBI:29105"/>
        <label>1</label>
        <note>catalytic</note>
    </ligand>
</feature>
<comment type="caution">
    <text evidence="3">The sequence shown here is derived from an EMBL/GenBank/DDBJ whole genome shotgun (WGS) entry which is preliminary data.</text>
</comment>
<keyword evidence="2" id="KW-0862">Zinc</keyword>
<dbReference type="Gene3D" id="3.20.20.70">
    <property type="entry name" value="Aldolase class I"/>
    <property type="match status" value="1"/>
</dbReference>
<name>A0A4Q7U0A5_9MICO</name>
<dbReference type="OrthoDB" id="9803995at2"/>
<evidence type="ECO:0000256" key="2">
    <source>
        <dbReference type="PIRSR" id="PIRSR001359-3"/>
    </source>
</evidence>
<dbReference type="Proteomes" id="UP000291832">
    <property type="component" value="Unassembled WGS sequence"/>
</dbReference>
<accession>A0A4Q7U0A5</accession>
<evidence type="ECO:0000313" key="4">
    <source>
        <dbReference type="Proteomes" id="UP000291832"/>
    </source>
</evidence>
<sequence>MIASSELVAQSRRTGVLAVNIVTIEHVIGAITGAERVGKPLILQLSENAIAFHGAVEPIAAAARAAAELATVPIVLHLDHITDLALAARAPELGFGSVMYDGAALPFAENVARTHEVTEQLHAAGVRVEAELGEIGGKLGAHAPGVRTDPAEAADFVSRTGVDALAVAVGSEHAMTTRDARLDLALIAELAAAVPVPLVLHGSSGVSDAGIRDAIAAGVTKINVGTALGVAFTAATRDALADPTLVDPRKFLAPARAAVADEVARLLNTVIG</sequence>
<reference evidence="3 4" key="1">
    <citation type="journal article" date="2015" name="Stand. Genomic Sci.">
        <title>Genomic Encyclopedia of Bacterial and Archaeal Type Strains, Phase III: the genomes of soil and plant-associated and newly described type strains.</title>
        <authorList>
            <person name="Whitman W.B."/>
            <person name="Woyke T."/>
            <person name="Klenk H.P."/>
            <person name="Zhou Y."/>
            <person name="Lilburn T.G."/>
            <person name="Beck B.J."/>
            <person name="De Vos P."/>
            <person name="Vandamme P."/>
            <person name="Eisen J.A."/>
            <person name="Garrity G."/>
            <person name="Hugenholtz P."/>
            <person name="Kyrpides N.C."/>
        </authorList>
    </citation>
    <scope>NUCLEOTIDE SEQUENCE [LARGE SCALE GENOMIC DNA]</scope>
    <source>
        <strain evidence="3 4">RF6</strain>
    </source>
</reference>
<organism evidence="3 4">
    <name type="scientific">Leucobacter luti</name>
    <dbReference type="NCBI Taxonomy" id="340320"/>
    <lineage>
        <taxon>Bacteria</taxon>
        <taxon>Bacillati</taxon>
        <taxon>Actinomycetota</taxon>
        <taxon>Actinomycetes</taxon>
        <taxon>Micrococcales</taxon>
        <taxon>Microbacteriaceae</taxon>
        <taxon>Leucobacter</taxon>
    </lineage>
</organism>
<keyword evidence="2" id="KW-0479">Metal-binding</keyword>
<feature type="binding site" evidence="2">
    <location>
        <position position="173"/>
    </location>
    <ligand>
        <name>Zn(2+)</name>
        <dbReference type="ChEBI" id="CHEBI:29105"/>
        <label>1</label>
        <note>catalytic</note>
    </ligand>
</feature>
<proteinExistence type="predicted"/>
<dbReference type="PANTHER" id="PTHR30304">
    <property type="entry name" value="D-TAGATOSE-1,6-BISPHOSPHATE ALDOLASE"/>
    <property type="match status" value="1"/>
</dbReference>
<dbReference type="RefSeq" id="WP_130453170.1">
    <property type="nucleotide sequence ID" value="NZ_QYAG01000001.1"/>
</dbReference>
<feature type="active site" description="Proton donor" evidence="1">
    <location>
        <position position="79"/>
    </location>
</feature>
<dbReference type="PIRSF" id="PIRSF001359">
    <property type="entry name" value="F_bP_aldolase_II"/>
    <property type="match status" value="1"/>
</dbReference>
<dbReference type="InterPro" id="IPR000771">
    <property type="entry name" value="FBA_II"/>
</dbReference>
<feature type="binding site" evidence="2">
    <location>
        <position position="131"/>
    </location>
    <ligand>
        <name>Zn(2+)</name>
        <dbReference type="ChEBI" id="CHEBI:29105"/>
        <label>2</label>
    </ligand>
</feature>
<dbReference type="AlphaFoldDB" id="A0A4Q7U0A5"/>
<feature type="binding site" evidence="2">
    <location>
        <position position="101"/>
    </location>
    <ligand>
        <name>Zn(2+)</name>
        <dbReference type="ChEBI" id="CHEBI:29105"/>
        <label>2</label>
    </ligand>
</feature>
<dbReference type="SUPFAM" id="SSF51569">
    <property type="entry name" value="Aldolase"/>
    <property type="match status" value="1"/>
</dbReference>
<dbReference type="PANTHER" id="PTHR30304:SF0">
    <property type="entry name" value="D-TAGATOSE-1,6-BISPHOSPHATE ALDOLASE SUBUNIT GATY-RELATED"/>
    <property type="match status" value="1"/>
</dbReference>
<dbReference type="InterPro" id="IPR050246">
    <property type="entry name" value="Class_II_FBP_aldolase"/>
</dbReference>
<dbReference type="GO" id="GO:0005975">
    <property type="term" value="P:carbohydrate metabolic process"/>
    <property type="evidence" value="ECO:0007669"/>
    <property type="project" value="InterPro"/>
</dbReference>
<keyword evidence="4" id="KW-1185">Reference proteome</keyword>
<dbReference type="InterPro" id="IPR013785">
    <property type="entry name" value="Aldolase_TIM"/>
</dbReference>
<dbReference type="EMBL" id="SHKI01000003">
    <property type="protein sequence ID" value="RZT66831.1"/>
    <property type="molecule type" value="Genomic_DNA"/>
</dbReference>
<comment type="cofactor">
    <cofactor evidence="2">
        <name>Zn(2+)</name>
        <dbReference type="ChEBI" id="CHEBI:29105"/>
    </cofactor>
    <text evidence="2">Binds 2 Zn(2+) ions per subunit. One is catalytic and the other provides a structural contribution.</text>
</comment>
<protein>
    <submittedName>
        <fullName evidence="3">Fructose-bisphosphate aldolase class II</fullName>
    </submittedName>
</protein>
<dbReference type="GO" id="GO:0016832">
    <property type="term" value="F:aldehyde-lyase activity"/>
    <property type="evidence" value="ECO:0007669"/>
    <property type="project" value="InterPro"/>
</dbReference>
<dbReference type="Pfam" id="PF01116">
    <property type="entry name" value="F_bP_aldolase"/>
    <property type="match status" value="1"/>
</dbReference>
<evidence type="ECO:0000256" key="1">
    <source>
        <dbReference type="PIRSR" id="PIRSR001359-1"/>
    </source>
</evidence>
<dbReference type="GO" id="GO:0008270">
    <property type="term" value="F:zinc ion binding"/>
    <property type="evidence" value="ECO:0007669"/>
    <property type="project" value="InterPro"/>
</dbReference>
<evidence type="ECO:0000313" key="3">
    <source>
        <dbReference type="EMBL" id="RZT66831.1"/>
    </source>
</evidence>
<feature type="binding site" evidence="2">
    <location>
        <position position="201"/>
    </location>
    <ligand>
        <name>Zn(2+)</name>
        <dbReference type="ChEBI" id="CHEBI:29105"/>
        <label>1</label>
        <note>catalytic</note>
    </ligand>
</feature>